<gene>
    <name evidence="9" type="ORF">SAMN02910418_01652</name>
</gene>
<dbReference type="Pfam" id="PF00497">
    <property type="entry name" value="SBP_bac_3"/>
    <property type="match status" value="1"/>
</dbReference>
<evidence type="ECO:0000256" key="3">
    <source>
        <dbReference type="ARBA" id="ARBA00022729"/>
    </source>
</evidence>
<dbReference type="InterPro" id="IPR001638">
    <property type="entry name" value="Solute-binding_3/MltF_N"/>
</dbReference>
<dbReference type="Gene3D" id="3.40.190.10">
    <property type="entry name" value="Periplasmic binding protein-like II"/>
    <property type="match status" value="2"/>
</dbReference>
<dbReference type="InterPro" id="IPR001320">
    <property type="entry name" value="Iontro_rcpt_C"/>
</dbReference>
<dbReference type="RefSeq" id="WP_092564788.1">
    <property type="nucleotide sequence ID" value="NZ_FNQV01000009.1"/>
</dbReference>
<dbReference type="SUPFAM" id="SSF53850">
    <property type="entry name" value="Periplasmic binding protein-like II"/>
    <property type="match status" value="1"/>
</dbReference>
<dbReference type="GO" id="GO:0006865">
    <property type="term" value="P:amino acid transport"/>
    <property type="evidence" value="ECO:0007669"/>
    <property type="project" value="TreeGrafter"/>
</dbReference>
<proteinExistence type="inferred from homology"/>
<dbReference type="PROSITE" id="PS01039">
    <property type="entry name" value="SBP_BACTERIAL_3"/>
    <property type="match status" value="1"/>
</dbReference>
<dbReference type="InterPro" id="IPR051455">
    <property type="entry name" value="Bact_solute-bind_prot3"/>
</dbReference>
<dbReference type="PANTHER" id="PTHR30085:SF6">
    <property type="entry name" value="ABC TRANSPORTER GLUTAMINE-BINDING PROTEIN GLNH"/>
    <property type="match status" value="1"/>
</dbReference>
<dbReference type="GO" id="GO:0005576">
    <property type="term" value="C:extracellular region"/>
    <property type="evidence" value="ECO:0007669"/>
    <property type="project" value="TreeGrafter"/>
</dbReference>
<dbReference type="GO" id="GO:0030288">
    <property type="term" value="C:outer membrane-bounded periplasmic space"/>
    <property type="evidence" value="ECO:0007669"/>
    <property type="project" value="TreeGrafter"/>
</dbReference>
<evidence type="ECO:0000256" key="2">
    <source>
        <dbReference type="ARBA" id="ARBA00022448"/>
    </source>
</evidence>
<evidence type="ECO:0000256" key="6">
    <source>
        <dbReference type="SAM" id="SignalP"/>
    </source>
</evidence>
<dbReference type="InterPro" id="IPR018313">
    <property type="entry name" value="SBP_3_CS"/>
</dbReference>
<evidence type="ECO:0000256" key="5">
    <source>
        <dbReference type="SAM" id="MobiDB-lite"/>
    </source>
</evidence>
<organism evidence="9 10">
    <name type="scientific">Bowdeniella nasicola</name>
    <dbReference type="NCBI Taxonomy" id="208480"/>
    <lineage>
        <taxon>Bacteria</taxon>
        <taxon>Bacillati</taxon>
        <taxon>Actinomycetota</taxon>
        <taxon>Actinomycetes</taxon>
        <taxon>Actinomycetales</taxon>
        <taxon>Actinomycetaceae</taxon>
        <taxon>Bowdeniella</taxon>
    </lineage>
</organism>
<feature type="domain" description="Ionotropic glutamate receptor C-terminal" evidence="8">
    <location>
        <begin position="41"/>
        <end position="256"/>
    </location>
</feature>
<dbReference type="SMART" id="SM00062">
    <property type="entry name" value="PBPb"/>
    <property type="match status" value="1"/>
</dbReference>
<evidence type="ECO:0000313" key="10">
    <source>
        <dbReference type="Proteomes" id="UP000199288"/>
    </source>
</evidence>
<feature type="region of interest" description="Disordered" evidence="5">
    <location>
        <begin position="260"/>
        <end position="282"/>
    </location>
</feature>
<dbReference type="SMART" id="SM00079">
    <property type="entry name" value="PBPe"/>
    <property type="match status" value="1"/>
</dbReference>
<protein>
    <submittedName>
        <fullName evidence="9">Glutamate transport system substrate-binding protein</fullName>
    </submittedName>
</protein>
<reference evidence="10" key="1">
    <citation type="submission" date="2016-10" db="EMBL/GenBank/DDBJ databases">
        <authorList>
            <person name="Varghese N."/>
            <person name="Submissions S."/>
        </authorList>
    </citation>
    <scope>NUCLEOTIDE SEQUENCE [LARGE SCALE GENOMIC DNA]</scope>
    <source>
        <strain evidence="10">KPR-1</strain>
    </source>
</reference>
<evidence type="ECO:0000256" key="1">
    <source>
        <dbReference type="ARBA" id="ARBA00010333"/>
    </source>
</evidence>
<keyword evidence="2" id="KW-0813">Transport</keyword>
<evidence type="ECO:0000259" key="7">
    <source>
        <dbReference type="SMART" id="SM00062"/>
    </source>
</evidence>
<keyword evidence="10" id="KW-1185">Reference proteome</keyword>
<accession>A0A1H4BCG6</accession>
<feature type="chain" id="PRO_5011702416" evidence="6">
    <location>
        <begin position="25"/>
        <end position="282"/>
    </location>
</feature>
<comment type="similarity">
    <text evidence="1 4">Belongs to the bacterial solute-binding protein 3 family.</text>
</comment>
<dbReference type="PROSITE" id="PS51257">
    <property type="entry name" value="PROKAR_LIPOPROTEIN"/>
    <property type="match status" value="1"/>
</dbReference>
<dbReference type="Proteomes" id="UP000199288">
    <property type="component" value="Unassembled WGS sequence"/>
</dbReference>
<dbReference type="EMBL" id="FNQV01000009">
    <property type="protein sequence ID" value="SEA45819.1"/>
    <property type="molecule type" value="Genomic_DNA"/>
</dbReference>
<feature type="signal peptide" evidence="6">
    <location>
        <begin position="1"/>
        <end position="24"/>
    </location>
</feature>
<dbReference type="GO" id="GO:0016020">
    <property type="term" value="C:membrane"/>
    <property type="evidence" value="ECO:0007669"/>
    <property type="project" value="InterPro"/>
</dbReference>
<dbReference type="OrthoDB" id="8454826at2"/>
<evidence type="ECO:0000313" key="9">
    <source>
        <dbReference type="EMBL" id="SEA45819.1"/>
    </source>
</evidence>
<name>A0A1H4BCG6_9ACTO</name>
<dbReference type="AlphaFoldDB" id="A0A1H4BCG6"/>
<feature type="domain" description="Solute-binding protein family 3/N-terminal" evidence="7">
    <location>
        <begin position="41"/>
        <end position="261"/>
    </location>
</feature>
<dbReference type="CDD" id="cd13690">
    <property type="entry name" value="PBP2_GluB"/>
    <property type="match status" value="1"/>
</dbReference>
<dbReference type="PANTHER" id="PTHR30085">
    <property type="entry name" value="AMINO ACID ABC TRANSPORTER PERMEASE"/>
    <property type="match status" value="1"/>
</dbReference>
<evidence type="ECO:0000259" key="8">
    <source>
        <dbReference type="SMART" id="SM00079"/>
    </source>
</evidence>
<evidence type="ECO:0000256" key="4">
    <source>
        <dbReference type="RuleBase" id="RU003744"/>
    </source>
</evidence>
<dbReference type="GO" id="GO:0015276">
    <property type="term" value="F:ligand-gated monoatomic ion channel activity"/>
    <property type="evidence" value="ECO:0007669"/>
    <property type="project" value="InterPro"/>
</dbReference>
<sequence length="282" mass="29847">MRTTTKIAAAMAAAALALAGCASNDGNGGGDNASGDGDKGKITIGIKFDQPGLGLKEGANYTGFDVDVAKYVAKELGYNEDQIEWKESVSAQRENMIANGQVDMIVATYSITDNRKEKVAFAGPYFVAGQGLLVQESNSDISGPDSLDGKKLCSVAGSTPAERIKEEYSQGVQLQEAQGYSECVELLGSGTIDAVTTDDIILAGFAAQDQYQGKLKLAGTPFSEENYGVGVKKDSDMCEKVNEALTKMIDDGSWEKFLKENMGENYKPNESTNPPKPGGNCS</sequence>
<keyword evidence="3 6" id="KW-0732">Signal</keyword>